<evidence type="ECO:0000313" key="1">
    <source>
        <dbReference type="EMBL" id="KAI9507016.1"/>
    </source>
</evidence>
<name>A0ACC0U6Z0_9AGAM</name>
<evidence type="ECO:0000313" key="2">
    <source>
        <dbReference type="Proteomes" id="UP001207468"/>
    </source>
</evidence>
<gene>
    <name evidence="1" type="ORF">F5148DRAFT_165248</name>
</gene>
<protein>
    <submittedName>
        <fullName evidence="1">Uncharacterized protein</fullName>
    </submittedName>
</protein>
<dbReference type="Proteomes" id="UP001207468">
    <property type="component" value="Unassembled WGS sequence"/>
</dbReference>
<dbReference type="EMBL" id="JAGFNK010000144">
    <property type="protein sequence ID" value="KAI9507016.1"/>
    <property type="molecule type" value="Genomic_DNA"/>
</dbReference>
<comment type="caution">
    <text evidence="1">The sequence shown here is derived from an EMBL/GenBank/DDBJ whole genome shotgun (WGS) entry which is preliminary data.</text>
</comment>
<keyword evidence="2" id="KW-1185">Reference proteome</keyword>
<accession>A0ACC0U6Z0</accession>
<reference evidence="1" key="1">
    <citation type="submission" date="2021-03" db="EMBL/GenBank/DDBJ databases">
        <title>Evolutionary priming and transition to the ectomycorrhizal habit in an iconic lineage of mushroom-forming fungi: is preadaptation a requirement?</title>
        <authorList>
            <consortium name="DOE Joint Genome Institute"/>
            <person name="Looney B.P."/>
            <person name="Miyauchi S."/>
            <person name="Morin E."/>
            <person name="Drula E."/>
            <person name="Courty P.E."/>
            <person name="Chicoki N."/>
            <person name="Fauchery L."/>
            <person name="Kohler A."/>
            <person name="Kuo A."/>
            <person name="LaButti K."/>
            <person name="Pangilinan J."/>
            <person name="Lipzen A."/>
            <person name="Riley R."/>
            <person name="Andreopoulos W."/>
            <person name="He G."/>
            <person name="Johnson J."/>
            <person name="Barry K.W."/>
            <person name="Grigoriev I.V."/>
            <person name="Nagy L."/>
            <person name="Hibbett D."/>
            <person name="Henrissat B."/>
            <person name="Matheny P.B."/>
            <person name="Labbe J."/>
            <person name="Martin A.F."/>
        </authorList>
    </citation>
    <scope>NUCLEOTIDE SEQUENCE</scope>
    <source>
        <strain evidence="1">BPL698</strain>
    </source>
</reference>
<organism evidence="1 2">
    <name type="scientific">Russula earlei</name>
    <dbReference type="NCBI Taxonomy" id="71964"/>
    <lineage>
        <taxon>Eukaryota</taxon>
        <taxon>Fungi</taxon>
        <taxon>Dikarya</taxon>
        <taxon>Basidiomycota</taxon>
        <taxon>Agaricomycotina</taxon>
        <taxon>Agaricomycetes</taxon>
        <taxon>Russulales</taxon>
        <taxon>Russulaceae</taxon>
        <taxon>Russula</taxon>
    </lineage>
</organism>
<sequence length="146" mass="16006">MTVLFANLRVYGYVAVILTSAAVLGISAYFASIFLPHLHHDFSIYSLIPPSWTIFMFTLILISSTPYTDAIILFISGILWLTLAAWSSDSLGSTQCDALGNSRTSTKNGTISARSYCDLSKVIEAFSWATFSLSTFFSPISTFPHP</sequence>
<proteinExistence type="predicted"/>